<dbReference type="AlphaFoldDB" id="A0A164YC02"/>
<dbReference type="Proteomes" id="UP000076722">
    <property type="component" value="Unassembled WGS sequence"/>
</dbReference>
<sequence>MRLPAELVIHIVVEVIAPTPPAYAASSSNLDSQHPLLPDTTFGTVKLLHDVEQRPCYVKPEFERLRLVCRSWNNIIVSDARLWTYISMIRKQDIPWARRAAERSKGLPVSLVMGGVSIKKEISRRTWMEAAQEMIKSLLDRTFHLVLSLDWDDLSLALGTWASCRAPCLRSLLIYMSDGFARSFGQLPPFFSWDMPQLESLAIHAPAMIWSYPSPFPLAQLKQLRIEVNSDVGQAVEHTLVASERLADLALNIDDVELTSNGLLRKHRLRSVYLCSPFSKLRLDLAETRKISSSIVMLDLRCMICPRDGKNELLLEFLGSLPLLEVLQVKTVALEADKNNQWPITPRKMKGLHRLRKLSLQTNGLLPFMLLWSFDLENMDHLTIDQTGHWPIRLQLDEENIPSLPRFPCLTKLEVVALLSPRSVLLFLHKTPSLRIFKFQAPMSANKEFIQELSQLEAGRNQDQVLCPSLEVIKITLNSKDPEFMRAYKQFLCARHHRWRQGGCVKICFQRIDSVVGSKLRHAQIPHPR</sequence>
<evidence type="ECO:0000313" key="2">
    <source>
        <dbReference type="Proteomes" id="UP000076722"/>
    </source>
</evidence>
<accession>A0A164YC02</accession>
<protein>
    <submittedName>
        <fullName evidence="1">Uncharacterized protein</fullName>
    </submittedName>
</protein>
<gene>
    <name evidence="1" type="ORF">SISNIDRAFT_450506</name>
</gene>
<name>A0A164YC02_9AGAM</name>
<dbReference type="EMBL" id="KV419398">
    <property type="protein sequence ID" value="KZS96774.1"/>
    <property type="molecule type" value="Genomic_DNA"/>
</dbReference>
<proteinExistence type="predicted"/>
<evidence type="ECO:0000313" key="1">
    <source>
        <dbReference type="EMBL" id="KZS96774.1"/>
    </source>
</evidence>
<organism evidence="1 2">
    <name type="scientific">Sistotremastrum niveocremeum HHB9708</name>
    <dbReference type="NCBI Taxonomy" id="1314777"/>
    <lineage>
        <taxon>Eukaryota</taxon>
        <taxon>Fungi</taxon>
        <taxon>Dikarya</taxon>
        <taxon>Basidiomycota</taxon>
        <taxon>Agaricomycotina</taxon>
        <taxon>Agaricomycetes</taxon>
        <taxon>Sistotremastrales</taxon>
        <taxon>Sistotremastraceae</taxon>
        <taxon>Sertulicium</taxon>
        <taxon>Sertulicium niveocremeum</taxon>
    </lineage>
</organism>
<keyword evidence="2" id="KW-1185">Reference proteome</keyword>
<reference evidence="1 2" key="1">
    <citation type="journal article" date="2016" name="Mol. Biol. Evol.">
        <title>Comparative Genomics of Early-Diverging Mushroom-Forming Fungi Provides Insights into the Origins of Lignocellulose Decay Capabilities.</title>
        <authorList>
            <person name="Nagy L.G."/>
            <person name="Riley R."/>
            <person name="Tritt A."/>
            <person name="Adam C."/>
            <person name="Daum C."/>
            <person name="Floudas D."/>
            <person name="Sun H."/>
            <person name="Yadav J.S."/>
            <person name="Pangilinan J."/>
            <person name="Larsson K.H."/>
            <person name="Matsuura K."/>
            <person name="Barry K."/>
            <person name="Labutti K."/>
            <person name="Kuo R."/>
            <person name="Ohm R.A."/>
            <person name="Bhattacharya S.S."/>
            <person name="Shirouzu T."/>
            <person name="Yoshinaga Y."/>
            <person name="Martin F.M."/>
            <person name="Grigoriev I.V."/>
            <person name="Hibbett D.S."/>
        </authorList>
    </citation>
    <scope>NUCLEOTIDE SEQUENCE [LARGE SCALE GENOMIC DNA]</scope>
    <source>
        <strain evidence="1 2">HHB9708</strain>
    </source>
</reference>